<accession>A0A9X2D1W3</accession>
<dbReference type="Gene3D" id="2.60.120.10">
    <property type="entry name" value="Jelly Rolls"/>
    <property type="match status" value="1"/>
</dbReference>
<keyword evidence="3" id="KW-1185">Reference proteome</keyword>
<evidence type="ECO:0000313" key="3">
    <source>
        <dbReference type="Proteomes" id="UP001139721"/>
    </source>
</evidence>
<dbReference type="InterPro" id="IPR015392">
    <property type="entry name" value="TehB/YeaR-like_dom"/>
</dbReference>
<comment type="caution">
    <text evidence="2">The sequence shown here is derived from an EMBL/GenBank/DDBJ whole genome shotgun (WGS) entry which is preliminary data.</text>
</comment>
<reference evidence="2" key="1">
    <citation type="submission" date="2021-11" db="EMBL/GenBank/DDBJ databases">
        <title>Legionella maioricencis sp. nov., a new species isolated from hot water samples in Mallorca.</title>
        <authorList>
            <person name="Crespi S."/>
            <person name="Drasar V."/>
            <person name="Salva-Serra F."/>
            <person name="Jaen-Luchoro D."/>
            <person name="Pineiro-Iglesias B."/>
            <person name="Aliaga F."/>
            <person name="Fernandez-Juarez V."/>
            <person name="Coll G."/>
            <person name="Moore E.R.B."/>
            <person name="Bennasar-Figueras A."/>
        </authorList>
    </citation>
    <scope>NUCLEOTIDE SEQUENCE</scope>
    <source>
        <strain evidence="2">HCPI-6</strain>
    </source>
</reference>
<organism evidence="2 3">
    <name type="scientific">Legionella maioricensis</name>
    <dbReference type="NCBI Taxonomy" id="2896528"/>
    <lineage>
        <taxon>Bacteria</taxon>
        <taxon>Pseudomonadati</taxon>
        <taxon>Pseudomonadota</taxon>
        <taxon>Gammaproteobacteria</taxon>
        <taxon>Legionellales</taxon>
        <taxon>Legionellaceae</taxon>
        <taxon>Legionella</taxon>
    </lineage>
</organism>
<name>A0A9X2D1W3_9GAMM</name>
<feature type="domain" description="TehB/YeaR-like" evidence="1">
    <location>
        <begin position="24"/>
        <end position="68"/>
    </location>
</feature>
<dbReference type="Proteomes" id="UP001139721">
    <property type="component" value="Unassembled WGS sequence"/>
</dbReference>
<evidence type="ECO:0000313" key="2">
    <source>
        <dbReference type="EMBL" id="MCL9684956.1"/>
    </source>
</evidence>
<sequence>MLTDYGDLVCYKQTSIDSHGKLKFFLEKHSTKEGTWGCLHLQEGEIDFIFLNGGGQELSRVRVDKKKSSTAYSPCRMA</sequence>
<protein>
    <submittedName>
        <fullName evidence="2">DUF1971 domain-containing protein</fullName>
    </submittedName>
</protein>
<dbReference type="SUPFAM" id="SSF51197">
    <property type="entry name" value="Clavaminate synthase-like"/>
    <property type="match status" value="1"/>
</dbReference>
<dbReference type="Pfam" id="PF09313">
    <property type="entry name" value="TehB-like"/>
    <property type="match status" value="1"/>
</dbReference>
<dbReference type="InterPro" id="IPR014710">
    <property type="entry name" value="RmlC-like_jellyroll"/>
</dbReference>
<dbReference type="AlphaFoldDB" id="A0A9X2D1W3"/>
<dbReference type="EMBL" id="JAJKBJ010000016">
    <property type="protein sequence ID" value="MCL9684956.1"/>
    <property type="molecule type" value="Genomic_DNA"/>
</dbReference>
<gene>
    <name evidence="2" type="ORF">LOX96_12690</name>
</gene>
<evidence type="ECO:0000259" key="1">
    <source>
        <dbReference type="Pfam" id="PF09313"/>
    </source>
</evidence>
<proteinExistence type="predicted"/>